<dbReference type="GO" id="GO:0035770">
    <property type="term" value="C:ribonucleoprotein granule"/>
    <property type="evidence" value="ECO:0007669"/>
    <property type="project" value="TreeGrafter"/>
</dbReference>
<evidence type="ECO:0000256" key="3">
    <source>
        <dbReference type="SAM" id="MobiDB-lite"/>
    </source>
</evidence>
<evidence type="ECO:0000256" key="2">
    <source>
        <dbReference type="ARBA" id="ARBA00023128"/>
    </source>
</evidence>
<dbReference type="CDD" id="cd23739">
    <property type="entry name" value="TBRG4-like_N"/>
    <property type="match status" value="1"/>
</dbReference>
<dbReference type="GO" id="GO:0003723">
    <property type="term" value="F:RNA binding"/>
    <property type="evidence" value="ECO:0007669"/>
    <property type="project" value="TreeGrafter"/>
</dbReference>
<dbReference type="GO" id="GO:0044528">
    <property type="term" value="P:regulation of mitochondrial mRNA stability"/>
    <property type="evidence" value="ECO:0007669"/>
    <property type="project" value="InterPro"/>
</dbReference>
<dbReference type="Pfam" id="PF06743">
    <property type="entry name" value="FAST_1"/>
    <property type="match status" value="1"/>
</dbReference>
<dbReference type="Proteomes" id="UP000246464">
    <property type="component" value="Chromosome 1"/>
</dbReference>
<accession>A0A2U9AW02</accession>
<name>A0A2U9AW02_SCOMX</name>
<dbReference type="STRING" id="52904.ENSSMAP00000011320"/>
<dbReference type="PROSITE" id="PS51286">
    <property type="entry name" value="RAP"/>
    <property type="match status" value="1"/>
</dbReference>
<dbReference type="SMART" id="SM00952">
    <property type="entry name" value="RAP"/>
    <property type="match status" value="1"/>
</dbReference>
<keyword evidence="6" id="KW-1185">Reference proteome</keyword>
<feature type="domain" description="RAP" evidence="4">
    <location>
        <begin position="584"/>
        <end position="641"/>
    </location>
</feature>
<dbReference type="PANTHER" id="PTHR21228:SF1">
    <property type="entry name" value="FAST KINASE DOMAIN-CONTAINING PROTEIN 2, MITOCHONDRIAL"/>
    <property type="match status" value="1"/>
</dbReference>
<gene>
    <name evidence="5" type="ORF">SMAX5B_002410</name>
</gene>
<protein>
    <submittedName>
        <fullName evidence="5">Putative FAST kinase domain-containing protein 2</fullName>
    </submittedName>
</protein>
<feature type="region of interest" description="Disordered" evidence="3">
    <location>
        <begin position="500"/>
        <end position="519"/>
    </location>
</feature>
<dbReference type="AlphaFoldDB" id="A0A2U9AW02"/>
<evidence type="ECO:0000259" key="4">
    <source>
        <dbReference type="PROSITE" id="PS51286"/>
    </source>
</evidence>
<proteinExistence type="predicted"/>
<dbReference type="InterPro" id="IPR013584">
    <property type="entry name" value="RAP"/>
</dbReference>
<reference evidence="5 6" key="1">
    <citation type="submission" date="2017-12" db="EMBL/GenBank/DDBJ databases">
        <title>Integrating genomic resources of turbot (Scophthalmus maximus) in depth evaluation of genetic and physical mapping variation across individuals.</title>
        <authorList>
            <person name="Martinez P."/>
        </authorList>
    </citation>
    <scope>NUCLEOTIDE SEQUENCE [LARGE SCALE GENOMIC DNA]</scope>
</reference>
<evidence type="ECO:0000256" key="1">
    <source>
        <dbReference type="ARBA" id="ARBA00004173"/>
    </source>
</evidence>
<dbReference type="EMBL" id="CP026243">
    <property type="protein sequence ID" value="AWO95765.1"/>
    <property type="molecule type" value="Genomic_DNA"/>
</dbReference>
<keyword evidence="2" id="KW-0496">Mitochondrion</keyword>
<keyword evidence="5" id="KW-0418">Kinase</keyword>
<dbReference type="InterPro" id="IPR010622">
    <property type="entry name" value="FAST_Leu-rich"/>
</dbReference>
<dbReference type="GO" id="GO:0016301">
    <property type="term" value="F:kinase activity"/>
    <property type="evidence" value="ECO:0007669"/>
    <property type="project" value="UniProtKB-KW"/>
</dbReference>
<organism evidence="5 6">
    <name type="scientific">Scophthalmus maximus</name>
    <name type="common">Turbot</name>
    <name type="synonym">Psetta maxima</name>
    <dbReference type="NCBI Taxonomy" id="52904"/>
    <lineage>
        <taxon>Eukaryota</taxon>
        <taxon>Metazoa</taxon>
        <taxon>Chordata</taxon>
        <taxon>Craniata</taxon>
        <taxon>Vertebrata</taxon>
        <taxon>Euteleostomi</taxon>
        <taxon>Actinopterygii</taxon>
        <taxon>Neopterygii</taxon>
        <taxon>Teleostei</taxon>
        <taxon>Neoteleostei</taxon>
        <taxon>Acanthomorphata</taxon>
        <taxon>Carangaria</taxon>
        <taxon>Pleuronectiformes</taxon>
        <taxon>Pleuronectoidei</taxon>
        <taxon>Scophthalmidae</taxon>
        <taxon>Scophthalmus</taxon>
    </lineage>
</organism>
<dbReference type="PANTHER" id="PTHR21228">
    <property type="entry name" value="FAST LEU-RICH DOMAIN-CONTAINING"/>
    <property type="match status" value="1"/>
</dbReference>
<evidence type="ECO:0000313" key="6">
    <source>
        <dbReference type="Proteomes" id="UP000246464"/>
    </source>
</evidence>
<dbReference type="GO" id="GO:0005759">
    <property type="term" value="C:mitochondrial matrix"/>
    <property type="evidence" value="ECO:0007669"/>
    <property type="project" value="TreeGrafter"/>
</dbReference>
<dbReference type="InterPro" id="IPR050870">
    <property type="entry name" value="FAST_kinase"/>
</dbReference>
<keyword evidence="5" id="KW-0808">Transferase</keyword>
<comment type="subcellular location">
    <subcellularLocation>
        <location evidence="1">Mitochondrion</location>
    </subcellularLocation>
</comment>
<evidence type="ECO:0000313" key="5">
    <source>
        <dbReference type="EMBL" id="AWO95765.1"/>
    </source>
</evidence>
<dbReference type="GO" id="GO:0000963">
    <property type="term" value="P:mitochondrial RNA processing"/>
    <property type="evidence" value="ECO:0007669"/>
    <property type="project" value="TreeGrafter"/>
</dbReference>
<sequence>MSVRVPEEVVQWVLRFCGRRSHWTQRGSPMTASVKDTLSPRQSAPRVWFTGHSQTHLHASVVRPVRFYSQGGVPSEDSEQRESAVAAAGQAKRGSPFLGRLRQCDSLSGALDLTSQYAPTGGQISKCLVRMWAIIKKMPDEQQRSELQLLFAHPAFDKLLQNAMKSVAHMRNEEVVFCLLAMVKLGVPQRSRVVQTFLRGCQEKLNDFDHRSLSVLTLCLTHMPSSPNVNAIREGMRLIVETRHPQIQEVAVLNTMIGMLGKDAPSHLKRKLERKALTISDQFSFPNSQSMIFTMAKIGFNSKPLLEICSKNITENIHRIPVNRLLMLLLSCKELNYRDMDLLTAISDYVASTLDILSNKQVMLFLTVFHHLFFCPASLMEAYAEKVIASPDALTLQDLLCVLKVYSSLNCDLQHHRQQFLDSLSHVLDFYVPEMSRLTLLKAVFFLCQLGQFPSAPLEQLLQSSTIEELNASTLPLNQTGMFKTVDLCLRLDRPPLPRPLSVPPSVLEDPTPSSPSVNKVLSQGLQSVMVNQADAMLQEMVMVENFYLIDGVITKPLPNQTSASGAGSSDGDELSPAESSQRIAVLNIKYSALCYGTSNPRGALAVKIRHLKILGYNPILVSEQELLSVSEENRTEFLRGLIFP</sequence>